<dbReference type="Proteomes" id="UP000270530">
    <property type="component" value="Chromosome"/>
</dbReference>
<dbReference type="OrthoDB" id="5293604at2"/>
<dbReference type="GO" id="GO:0005829">
    <property type="term" value="C:cytosol"/>
    <property type="evidence" value="ECO:0007669"/>
    <property type="project" value="TreeGrafter"/>
</dbReference>
<keyword evidence="1 5" id="KW-0963">Cytoplasm</keyword>
<evidence type="ECO:0000313" key="7">
    <source>
        <dbReference type="EMBL" id="BBD79637.1"/>
    </source>
</evidence>
<name>A0A2Z6E3U5_9GAMM</name>
<evidence type="ECO:0000256" key="3">
    <source>
        <dbReference type="ARBA" id="ARBA00022730"/>
    </source>
</evidence>
<keyword evidence="4 5" id="KW-0694">RNA-binding</keyword>
<keyword evidence="3 5" id="KW-0699">rRNA-binding</keyword>
<evidence type="ECO:0000256" key="4">
    <source>
        <dbReference type="ARBA" id="ARBA00022884"/>
    </source>
</evidence>
<dbReference type="GO" id="GO:0043022">
    <property type="term" value="F:ribosome binding"/>
    <property type="evidence" value="ECO:0007669"/>
    <property type="project" value="UniProtKB-UniRule"/>
</dbReference>
<comment type="similarity">
    <text evidence="5">Belongs to the DarP family.</text>
</comment>
<sequence>MDNRDDPPAPDDKPSRSQQRREALAVLELAERLVALTPQQLSKLDLPEDVVAEIAQARRITSHIARKRQLGFLAKRMRRHEASAFAHARAALGEDRERKLKETAALHRLEAWRTRLLADDEAFGELIARHPAIDRQQMRTLIRQARQEQAEGKPPRAARELFRMLKTLDEAEATD</sequence>
<dbReference type="GO" id="GO:1902626">
    <property type="term" value="P:assembly of large subunit precursor of preribosome"/>
    <property type="evidence" value="ECO:0007669"/>
    <property type="project" value="UniProtKB-UniRule"/>
</dbReference>
<reference evidence="8" key="1">
    <citation type="submission" date="2018-04" db="EMBL/GenBank/DDBJ databases">
        <authorList>
            <person name="Watanabe M."/>
            <person name="Kojima H."/>
        </authorList>
    </citation>
    <scope>NUCLEOTIDE SEQUENCE [LARGE SCALE GENOMIC DNA]</scope>
    <source>
        <strain evidence="8">Dysh456</strain>
    </source>
</reference>
<dbReference type="InterPro" id="IPR023153">
    <property type="entry name" value="DarP_sf"/>
</dbReference>
<comment type="function">
    <text evidence="5">Member of a network of 50S ribosomal subunit biogenesis factors which assembles along the 30S-50S interface, preventing incorrect 23S rRNA structures from forming. Promotes peptidyl transferase center (PTC) maturation.</text>
</comment>
<keyword evidence="2 5" id="KW-0690">Ribosome biogenesis</keyword>
<dbReference type="RefSeq" id="WP_126536956.1">
    <property type="nucleotide sequence ID" value="NZ_AP018560.1"/>
</dbReference>
<keyword evidence="8" id="KW-1185">Reference proteome</keyword>
<accession>A0A2Z6E3U5</accession>
<dbReference type="GO" id="GO:0019843">
    <property type="term" value="F:rRNA binding"/>
    <property type="evidence" value="ECO:0007669"/>
    <property type="project" value="UniProtKB-UniRule"/>
</dbReference>
<dbReference type="PIRSF" id="PIRSF016183">
    <property type="entry name" value="UCP016183"/>
    <property type="match status" value="1"/>
</dbReference>
<feature type="region of interest" description="Disordered" evidence="6">
    <location>
        <begin position="1"/>
        <end position="21"/>
    </location>
</feature>
<comment type="subcellular location">
    <subcellularLocation>
        <location evidence="5">Cytoplasm</location>
    </subcellularLocation>
    <text evidence="5">Associates with late stage pre-50S ribosomal subunits.</text>
</comment>
<dbReference type="PANTHER" id="PTHR38101:SF1">
    <property type="entry name" value="UPF0307 PROTEIN YJGA"/>
    <property type="match status" value="1"/>
</dbReference>
<gene>
    <name evidence="5" type="primary">darP</name>
    <name evidence="7" type="ORF">ALSL_0973</name>
</gene>
<dbReference type="Pfam" id="PF04751">
    <property type="entry name" value="DarP"/>
    <property type="match status" value="1"/>
</dbReference>
<dbReference type="HAMAP" id="MF_00765">
    <property type="entry name" value="DarP"/>
    <property type="match status" value="1"/>
</dbReference>
<dbReference type="NCBIfam" id="NF003593">
    <property type="entry name" value="PRK05255.1-1"/>
    <property type="match status" value="1"/>
</dbReference>
<proteinExistence type="inferred from homology"/>
<dbReference type="KEGG" id="rbd:ALSL_0973"/>
<organism evidence="7 8">
    <name type="scientific">Aerosticca soli</name>
    <dbReference type="NCBI Taxonomy" id="2010829"/>
    <lineage>
        <taxon>Bacteria</taxon>
        <taxon>Pseudomonadati</taxon>
        <taxon>Pseudomonadota</taxon>
        <taxon>Gammaproteobacteria</taxon>
        <taxon>Lysobacterales</taxon>
        <taxon>Rhodanobacteraceae</taxon>
        <taxon>Aerosticca</taxon>
    </lineage>
</organism>
<dbReference type="Gene3D" id="1.10.60.30">
    <property type="entry name" value="PSPTO4464-like domains"/>
    <property type="match status" value="2"/>
</dbReference>
<dbReference type="InterPro" id="IPR006839">
    <property type="entry name" value="DarP"/>
</dbReference>
<dbReference type="AlphaFoldDB" id="A0A2Z6E3U5"/>
<dbReference type="SUPFAM" id="SSF158710">
    <property type="entry name" value="PSPTO4464-like"/>
    <property type="match status" value="1"/>
</dbReference>
<dbReference type="EMBL" id="AP018560">
    <property type="protein sequence ID" value="BBD79637.1"/>
    <property type="molecule type" value="Genomic_DNA"/>
</dbReference>
<evidence type="ECO:0000256" key="1">
    <source>
        <dbReference type="ARBA" id="ARBA00022490"/>
    </source>
</evidence>
<evidence type="ECO:0000256" key="2">
    <source>
        <dbReference type="ARBA" id="ARBA00022517"/>
    </source>
</evidence>
<evidence type="ECO:0000313" key="8">
    <source>
        <dbReference type="Proteomes" id="UP000270530"/>
    </source>
</evidence>
<dbReference type="CDD" id="cd16331">
    <property type="entry name" value="YjgA-like"/>
    <property type="match status" value="1"/>
</dbReference>
<reference evidence="8" key="2">
    <citation type="submission" date="2018-06" db="EMBL/GenBank/DDBJ databases">
        <title>Genome sequence of Rhodanobacteraceae bacterium strain Dysh456.</title>
        <authorList>
            <person name="Fukui M."/>
        </authorList>
    </citation>
    <scope>NUCLEOTIDE SEQUENCE [LARGE SCALE GENOMIC DNA]</scope>
    <source>
        <strain evidence="8">Dysh456</strain>
    </source>
</reference>
<evidence type="ECO:0000256" key="5">
    <source>
        <dbReference type="HAMAP-Rule" id="MF_00765"/>
    </source>
</evidence>
<protein>
    <recommendedName>
        <fullName evidence="5">Dual-action ribosomal maturation protein DarP</fullName>
    </recommendedName>
    <alternativeName>
        <fullName evidence="5">Large ribosomal subunit assembly factor DarP</fullName>
    </alternativeName>
</protein>
<evidence type="ECO:0000256" key="6">
    <source>
        <dbReference type="SAM" id="MobiDB-lite"/>
    </source>
</evidence>
<dbReference type="PANTHER" id="PTHR38101">
    <property type="entry name" value="UPF0307 PROTEIN YJGA"/>
    <property type="match status" value="1"/>
</dbReference>